<keyword evidence="1" id="KW-0812">Transmembrane</keyword>
<sequence length="52" mass="5948">CLSAFSNSSRYFENSVLGMIVMNLTYKLASLVTHTFLLRKFAFLLSQIDKNN</sequence>
<feature type="transmembrane region" description="Helical" evidence="1">
    <location>
        <begin position="16"/>
        <end position="38"/>
    </location>
</feature>
<proteinExistence type="predicted"/>
<feature type="non-terminal residue" evidence="2">
    <location>
        <position position="1"/>
    </location>
</feature>
<organism evidence="2">
    <name type="scientific">uncultured Coleofasciculus sp</name>
    <dbReference type="NCBI Taxonomy" id="1267456"/>
    <lineage>
        <taxon>Bacteria</taxon>
        <taxon>Bacillati</taxon>
        <taxon>Cyanobacteriota</taxon>
        <taxon>Cyanophyceae</taxon>
        <taxon>Coleofasciculales</taxon>
        <taxon>Coleofasciculaceae</taxon>
        <taxon>Coleofasciculus</taxon>
        <taxon>environmental samples</taxon>
    </lineage>
</organism>
<protein>
    <submittedName>
        <fullName evidence="2">Uncharacterized protein</fullName>
    </submittedName>
</protein>
<evidence type="ECO:0000313" key="2">
    <source>
        <dbReference type="EMBL" id="CAA9294384.1"/>
    </source>
</evidence>
<accession>A0A6J4K2Z1</accession>
<gene>
    <name evidence="2" type="ORF">AVDCRST_MAG92-4585</name>
</gene>
<feature type="non-terminal residue" evidence="2">
    <location>
        <position position="52"/>
    </location>
</feature>
<keyword evidence="1" id="KW-0472">Membrane</keyword>
<evidence type="ECO:0000256" key="1">
    <source>
        <dbReference type="SAM" id="Phobius"/>
    </source>
</evidence>
<dbReference type="AlphaFoldDB" id="A0A6J4K2Z1"/>
<keyword evidence="1" id="KW-1133">Transmembrane helix</keyword>
<name>A0A6J4K2Z1_9CYAN</name>
<dbReference type="EMBL" id="CADCTM010000807">
    <property type="protein sequence ID" value="CAA9294384.1"/>
    <property type="molecule type" value="Genomic_DNA"/>
</dbReference>
<reference evidence="2" key="1">
    <citation type="submission" date="2020-02" db="EMBL/GenBank/DDBJ databases">
        <authorList>
            <person name="Meier V. D."/>
        </authorList>
    </citation>
    <scope>NUCLEOTIDE SEQUENCE</scope>
    <source>
        <strain evidence="2">AVDCRST_MAG92</strain>
    </source>
</reference>